<organism evidence="1">
    <name type="scientific">viral metagenome</name>
    <dbReference type="NCBI Taxonomy" id="1070528"/>
    <lineage>
        <taxon>unclassified sequences</taxon>
        <taxon>metagenomes</taxon>
        <taxon>organismal metagenomes</taxon>
    </lineage>
</organism>
<proteinExistence type="predicted"/>
<evidence type="ECO:0000313" key="1">
    <source>
        <dbReference type="EMBL" id="QJA97853.1"/>
    </source>
</evidence>
<dbReference type="AlphaFoldDB" id="A0A6M3LSR9"/>
<name>A0A6M3LSR9_9ZZZZ</name>
<reference evidence="1" key="1">
    <citation type="submission" date="2020-03" db="EMBL/GenBank/DDBJ databases">
        <title>The deep terrestrial virosphere.</title>
        <authorList>
            <person name="Holmfeldt K."/>
            <person name="Nilsson E."/>
            <person name="Simone D."/>
            <person name="Lopez-Fernandez M."/>
            <person name="Wu X."/>
            <person name="de Brujin I."/>
            <person name="Lundin D."/>
            <person name="Andersson A."/>
            <person name="Bertilsson S."/>
            <person name="Dopson M."/>
        </authorList>
    </citation>
    <scope>NUCLEOTIDE SEQUENCE</scope>
    <source>
        <strain evidence="1">MM415B05907</strain>
    </source>
</reference>
<protein>
    <submittedName>
        <fullName evidence="1">Uncharacterized protein</fullName>
    </submittedName>
</protein>
<accession>A0A6M3LSR9</accession>
<gene>
    <name evidence="1" type="ORF">MM415B05907_0010</name>
</gene>
<dbReference type="EMBL" id="MT143530">
    <property type="protein sequence ID" value="QJA97853.1"/>
    <property type="molecule type" value="Genomic_DNA"/>
</dbReference>
<sequence length="68" mass="7499">MTEASNCSCRAGTILYLLEWESEPGVWEPVSVFDDDAEAHSQLSGLLKDDISGWRLVTLAVLKIEMTA</sequence>